<dbReference type="OrthoDB" id="5969472at2759"/>
<comment type="caution">
    <text evidence="5">The sequence shown here is derived from an EMBL/GenBank/DDBJ whole genome shotgun (WGS) entry which is preliminary data.</text>
</comment>
<sequence>MMFHLVLATPDNNTIVHMAGEGMSFLTPRFPEYLGNGTCRWNITASPGKFVKLTFWSFTASGCKKTYAEVFDVTNSTRTFLGKFCFNQDVSEQVVYSKGNNLLVSGTFRQGGFIATYESVKSIPARYSCLSNCYRQIQLNETSGEFASFNYPLLYPNGARCSWELKAPAGYLIQLTFHSFNLENSRDCKADYVEVRQSESYTWATKVDRFCGSSLPPVMRSKYSKVYVDFVSDRSGGYPGFPCKLHCISDRK</sequence>
<accession>A0A9X0D7U4</accession>
<dbReference type="PANTHER" id="PTHR24251">
    <property type="entry name" value="OVOCHYMASE-RELATED"/>
    <property type="match status" value="1"/>
</dbReference>
<dbReference type="SUPFAM" id="SSF49854">
    <property type="entry name" value="Spermadhesin, CUB domain"/>
    <property type="match status" value="2"/>
</dbReference>
<feature type="domain" description="CUB" evidence="4">
    <location>
        <begin position="133"/>
        <end position="248"/>
    </location>
</feature>
<dbReference type="FunFam" id="2.60.120.290:FF:000013">
    <property type="entry name" value="Membrane frizzled-related protein"/>
    <property type="match status" value="1"/>
</dbReference>
<dbReference type="InterPro" id="IPR000859">
    <property type="entry name" value="CUB_dom"/>
</dbReference>
<reference evidence="5" key="1">
    <citation type="submission" date="2023-01" db="EMBL/GenBank/DDBJ databases">
        <title>Genome assembly of the deep-sea coral Lophelia pertusa.</title>
        <authorList>
            <person name="Herrera S."/>
            <person name="Cordes E."/>
        </authorList>
    </citation>
    <scope>NUCLEOTIDE SEQUENCE</scope>
    <source>
        <strain evidence="5">USNM1676648</strain>
        <tissue evidence="5">Polyp</tissue>
    </source>
</reference>
<dbReference type="Pfam" id="PF00431">
    <property type="entry name" value="CUB"/>
    <property type="match status" value="2"/>
</dbReference>
<dbReference type="InterPro" id="IPR035914">
    <property type="entry name" value="Sperma_CUB_dom_sf"/>
</dbReference>
<dbReference type="Gene3D" id="2.60.120.290">
    <property type="entry name" value="Spermadhesin, CUB domain"/>
    <property type="match status" value="2"/>
</dbReference>
<proteinExistence type="predicted"/>
<evidence type="ECO:0000256" key="1">
    <source>
        <dbReference type="ARBA" id="ARBA00022737"/>
    </source>
</evidence>
<evidence type="ECO:0000259" key="4">
    <source>
        <dbReference type="PROSITE" id="PS01180"/>
    </source>
</evidence>
<evidence type="ECO:0000256" key="2">
    <source>
        <dbReference type="ARBA" id="ARBA00023157"/>
    </source>
</evidence>
<evidence type="ECO:0000256" key="3">
    <source>
        <dbReference type="PROSITE-ProRule" id="PRU00059"/>
    </source>
</evidence>
<gene>
    <name evidence="5" type="ORF">OS493_029626</name>
</gene>
<evidence type="ECO:0000313" key="5">
    <source>
        <dbReference type="EMBL" id="KAJ7389726.1"/>
    </source>
</evidence>
<organism evidence="5 6">
    <name type="scientific">Desmophyllum pertusum</name>
    <dbReference type="NCBI Taxonomy" id="174260"/>
    <lineage>
        <taxon>Eukaryota</taxon>
        <taxon>Metazoa</taxon>
        <taxon>Cnidaria</taxon>
        <taxon>Anthozoa</taxon>
        <taxon>Hexacorallia</taxon>
        <taxon>Scleractinia</taxon>
        <taxon>Caryophylliina</taxon>
        <taxon>Caryophylliidae</taxon>
        <taxon>Desmophyllum</taxon>
    </lineage>
</organism>
<feature type="domain" description="CUB" evidence="4">
    <location>
        <begin position="11"/>
        <end position="120"/>
    </location>
</feature>
<keyword evidence="2" id="KW-1015">Disulfide bond</keyword>
<evidence type="ECO:0000313" key="6">
    <source>
        <dbReference type="Proteomes" id="UP001163046"/>
    </source>
</evidence>
<dbReference type="EMBL" id="MU825426">
    <property type="protein sequence ID" value="KAJ7389726.1"/>
    <property type="molecule type" value="Genomic_DNA"/>
</dbReference>
<protein>
    <recommendedName>
        <fullName evidence="4">CUB domain-containing protein</fullName>
    </recommendedName>
</protein>
<name>A0A9X0D7U4_9CNID</name>
<dbReference type="PROSITE" id="PS01180">
    <property type="entry name" value="CUB"/>
    <property type="match status" value="2"/>
</dbReference>
<dbReference type="CDD" id="cd00041">
    <property type="entry name" value="CUB"/>
    <property type="match status" value="2"/>
</dbReference>
<dbReference type="SMART" id="SM00042">
    <property type="entry name" value="CUB"/>
    <property type="match status" value="2"/>
</dbReference>
<keyword evidence="6" id="KW-1185">Reference proteome</keyword>
<keyword evidence="1" id="KW-0677">Repeat</keyword>
<dbReference type="AlphaFoldDB" id="A0A9X0D7U4"/>
<dbReference type="Proteomes" id="UP001163046">
    <property type="component" value="Unassembled WGS sequence"/>
</dbReference>
<comment type="caution">
    <text evidence="3">Lacks conserved residue(s) required for the propagation of feature annotation.</text>
</comment>